<sequence>MWKWKRCNLSSIEKEMELKYHLEKEIKTIQLDILKELNSITTKYHMVHVGRLLYREIIPALKNLVIQNGFFFYFTFCQGCLKPKKKKFLLKPQELKEWFSNEKEWKIHYHIESELISDGRFVSFILVEKLKKDD</sequence>
<organism evidence="1 2">
    <name type="scientific">Anaeramoeba ignava</name>
    <name type="common">Anaerobic marine amoeba</name>
    <dbReference type="NCBI Taxonomy" id="1746090"/>
    <lineage>
        <taxon>Eukaryota</taxon>
        <taxon>Metamonada</taxon>
        <taxon>Anaeramoebidae</taxon>
        <taxon>Anaeramoeba</taxon>
    </lineage>
</organism>
<protein>
    <submittedName>
        <fullName evidence="1">Uncharacterized protein</fullName>
    </submittedName>
</protein>
<dbReference type="EMBL" id="JAPDFW010000006">
    <property type="protein sequence ID" value="KAJ5080625.1"/>
    <property type="molecule type" value="Genomic_DNA"/>
</dbReference>
<keyword evidence="2" id="KW-1185">Reference proteome</keyword>
<evidence type="ECO:0000313" key="1">
    <source>
        <dbReference type="EMBL" id="KAJ5080625.1"/>
    </source>
</evidence>
<name>A0A9Q0LZC6_ANAIG</name>
<proteinExistence type="predicted"/>
<evidence type="ECO:0000313" key="2">
    <source>
        <dbReference type="Proteomes" id="UP001149090"/>
    </source>
</evidence>
<gene>
    <name evidence="1" type="ORF">M0811_13941</name>
</gene>
<dbReference type="AlphaFoldDB" id="A0A9Q0LZC6"/>
<accession>A0A9Q0LZC6</accession>
<comment type="caution">
    <text evidence="1">The sequence shown here is derived from an EMBL/GenBank/DDBJ whole genome shotgun (WGS) entry which is preliminary data.</text>
</comment>
<dbReference type="Proteomes" id="UP001149090">
    <property type="component" value="Unassembled WGS sequence"/>
</dbReference>
<reference evidence="1" key="1">
    <citation type="submission" date="2022-10" db="EMBL/GenBank/DDBJ databases">
        <title>Novel sulphate-reducing endosymbionts in the free-living metamonad Anaeramoeba.</title>
        <authorList>
            <person name="Jerlstrom-Hultqvist J."/>
            <person name="Cepicka I."/>
            <person name="Gallot-Lavallee L."/>
            <person name="Salas-Leiva D."/>
            <person name="Curtis B.A."/>
            <person name="Zahonova K."/>
            <person name="Pipaliya S."/>
            <person name="Dacks J."/>
            <person name="Roger A.J."/>
        </authorList>
    </citation>
    <scope>NUCLEOTIDE SEQUENCE</scope>
    <source>
        <strain evidence="1">BMAN</strain>
    </source>
</reference>